<dbReference type="Gene3D" id="3.40.50.300">
    <property type="entry name" value="P-loop containing nucleotide triphosphate hydrolases"/>
    <property type="match status" value="2"/>
</dbReference>
<dbReference type="PANTHER" id="PTHR37937">
    <property type="entry name" value="CONJUGATIVE TRANSFER: DNA TRANSPORT"/>
    <property type="match status" value="1"/>
</dbReference>
<keyword evidence="3 7" id="KW-0812">Transmembrane</keyword>
<feature type="transmembrane region" description="Helical" evidence="7">
    <location>
        <begin position="21"/>
        <end position="48"/>
    </location>
</feature>
<feature type="domain" description="Type IV secretion system coupling protein TraD DNA-binding" evidence="8">
    <location>
        <begin position="122"/>
        <end position="457"/>
    </location>
</feature>
<keyword evidence="4 7" id="KW-1133">Transmembrane helix</keyword>
<dbReference type="AlphaFoldDB" id="A0A517U6Z1"/>
<dbReference type="EMBL" id="CP036340">
    <property type="protein sequence ID" value="QDT76360.1"/>
    <property type="molecule type" value="Genomic_DNA"/>
</dbReference>
<dbReference type="InterPro" id="IPR051539">
    <property type="entry name" value="T4SS-coupling_protein"/>
</dbReference>
<geneLocation type="plasmid" evidence="10">
    <name>pi41_1</name>
</geneLocation>
<protein>
    <submittedName>
        <fullName evidence="9">Coupling protein TraD</fullName>
    </submittedName>
</protein>
<dbReference type="GO" id="GO:0005886">
    <property type="term" value="C:plasma membrane"/>
    <property type="evidence" value="ECO:0007669"/>
    <property type="project" value="UniProtKB-SubCell"/>
</dbReference>
<evidence type="ECO:0000313" key="10">
    <source>
        <dbReference type="Proteomes" id="UP000317909"/>
    </source>
</evidence>
<evidence type="ECO:0000256" key="3">
    <source>
        <dbReference type="ARBA" id="ARBA00022692"/>
    </source>
</evidence>
<organism evidence="9 10">
    <name type="scientific">Lacipirellula limnantheis</name>
    <dbReference type="NCBI Taxonomy" id="2528024"/>
    <lineage>
        <taxon>Bacteria</taxon>
        <taxon>Pseudomonadati</taxon>
        <taxon>Planctomycetota</taxon>
        <taxon>Planctomycetia</taxon>
        <taxon>Pirellulales</taxon>
        <taxon>Lacipirellulaceae</taxon>
        <taxon>Lacipirellula</taxon>
    </lineage>
</organism>
<proteinExistence type="predicted"/>
<gene>
    <name evidence="9" type="primary">traD</name>
    <name evidence="9" type="ORF">I41_56100</name>
</gene>
<dbReference type="SUPFAM" id="SSF52540">
    <property type="entry name" value="P-loop containing nucleoside triphosphate hydrolases"/>
    <property type="match status" value="1"/>
</dbReference>
<evidence type="ECO:0000313" key="9">
    <source>
        <dbReference type="EMBL" id="QDT76360.1"/>
    </source>
</evidence>
<dbReference type="Pfam" id="PF10412">
    <property type="entry name" value="TrwB_AAD_bind"/>
    <property type="match status" value="1"/>
</dbReference>
<evidence type="ECO:0000256" key="4">
    <source>
        <dbReference type="ARBA" id="ARBA00022989"/>
    </source>
</evidence>
<sequence>MMKLFEWLNERQLAWRNAYHGLLSSYITSAFWAPIYAAIASVLIGTGVLHAFGPAVFRQWLPIIVVGSLLFIGVRTYIDLGREYQRREARKQHRGRLMLKEKAARKEARKKRKPGDRGILWGKLRLPSKDAEKHFCIIGGIGSGKTLTMKMLMQDQLPLLTPGSNRRALIYDCQEDFVQTTAAIMRDIDCPMYILNPFDKRRAAWDIAKDIDYAPVAANLAARVFPSNPKSHNKFYEETPRTIMTCVVEVFIARANHKWTLRHLVLVMQSKALINLITNLSPQAQATMKLTFEGSDKSLGDVMSTINSTLYPWGRIAASWEGVKQEKRISITDWLAGTSILVLPRFGQGDSETLRIYSLFIDTIATNLSTLEGGDSSRRTWLFLDEFPELGNIEGLKKLITLGRNKGFTCVLGLQQPVLVYNAYGREIGEVIISECGIKAYLKASSDDAAKWVSNSISDFSPDWDESYDKIRTGHLYPPRYFVNLPDAGYENGVYGVYLAPSITGWEAHYTPAELNALLPKPDKDVDRLQRLEDEFLNLEPWGKEDSELFGIPWPIDGVQPENTQPSPDPNPPADDDPLADMIPVGRI</sequence>
<evidence type="ECO:0000259" key="8">
    <source>
        <dbReference type="Pfam" id="PF10412"/>
    </source>
</evidence>
<evidence type="ECO:0000256" key="7">
    <source>
        <dbReference type="SAM" id="Phobius"/>
    </source>
</evidence>
<evidence type="ECO:0000256" key="2">
    <source>
        <dbReference type="ARBA" id="ARBA00022475"/>
    </source>
</evidence>
<feature type="region of interest" description="Disordered" evidence="6">
    <location>
        <begin position="553"/>
        <end position="588"/>
    </location>
</feature>
<keyword evidence="9" id="KW-0614">Plasmid</keyword>
<dbReference type="PANTHER" id="PTHR37937:SF1">
    <property type="entry name" value="CONJUGATIVE TRANSFER: DNA TRANSPORT"/>
    <property type="match status" value="1"/>
</dbReference>
<dbReference type="RefSeq" id="WP_145436609.1">
    <property type="nucleotide sequence ID" value="NZ_CP036340.1"/>
</dbReference>
<dbReference type="InterPro" id="IPR019476">
    <property type="entry name" value="T4SS_TraD_DNA-bd"/>
</dbReference>
<comment type="subcellular location">
    <subcellularLocation>
        <location evidence="1">Cell membrane</location>
        <topology evidence="1">Multi-pass membrane protein</topology>
    </subcellularLocation>
</comment>
<dbReference type="OrthoDB" id="251874at2"/>
<name>A0A517U6Z1_9BACT</name>
<reference evidence="9 10" key="1">
    <citation type="submission" date="2019-02" db="EMBL/GenBank/DDBJ databases">
        <title>Deep-cultivation of Planctomycetes and their phenomic and genomic characterization uncovers novel biology.</title>
        <authorList>
            <person name="Wiegand S."/>
            <person name="Jogler M."/>
            <person name="Boedeker C."/>
            <person name="Pinto D."/>
            <person name="Vollmers J."/>
            <person name="Rivas-Marin E."/>
            <person name="Kohn T."/>
            <person name="Peeters S.H."/>
            <person name="Heuer A."/>
            <person name="Rast P."/>
            <person name="Oberbeckmann S."/>
            <person name="Bunk B."/>
            <person name="Jeske O."/>
            <person name="Meyerdierks A."/>
            <person name="Storesund J.E."/>
            <person name="Kallscheuer N."/>
            <person name="Luecker S."/>
            <person name="Lage O.M."/>
            <person name="Pohl T."/>
            <person name="Merkel B.J."/>
            <person name="Hornburger P."/>
            <person name="Mueller R.-W."/>
            <person name="Bruemmer F."/>
            <person name="Labrenz M."/>
            <person name="Spormann A.M."/>
            <person name="Op den Camp H."/>
            <person name="Overmann J."/>
            <person name="Amann R."/>
            <person name="Jetten M.S.M."/>
            <person name="Mascher T."/>
            <person name="Medema M.H."/>
            <person name="Devos D.P."/>
            <person name="Kaster A.-K."/>
            <person name="Ovreas L."/>
            <person name="Rohde M."/>
            <person name="Galperin M.Y."/>
            <person name="Jogler C."/>
        </authorList>
    </citation>
    <scope>NUCLEOTIDE SEQUENCE [LARGE SCALE GENOMIC DNA]</scope>
    <source>
        <strain evidence="9 10">I41</strain>
        <plasmid evidence="10">pi41_1</plasmid>
    </source>
</reference>
<accession>A0A517U6Z1</accession>
<dbReference type="Proteomes" id="UP000317909">
    <property type="component" value="Plasmid pI41_1"/>
</dbReference>
<keyword evidence="10" id="KW-1185">Reference proteome</keyword>
<feature type="transmembrane region" description="Helical" evidence="7">
    <location>
        <begin position="60"/>
        <end position="78"/>
    </location>
</feature>
<evidence type="ECO:0000256" key="6">
    <source>
        <dbReference type="SAM" id="MobiDB-lite"/>
    </source>
</evidence>
<dbReference type="InterPro" id="IPR027417">
    <property type="entry name" value="P-loop_NTPase"/>
</dbReference>
<dbReference type="CDD" id="cd01127">
    <property type="entry name" value="TrwB_TraG_TraD_VirD4"/>
    <property type="match status" value="1"/>
</dbReference>
<evidence type="ECO:0000256" key="5">
    <source>
        <dbReference type="ARBA" id="ARBA00023136"/>
    </source>
</evidence>
<dbReference type="KEGG" id="llh:I41_56100"/>
<keyword evidence="5 7" id="KW-0472">Membrane</keyword>
<keyword evidence="2" id="KW-1003">Cell membrane</keyword>
<evidence type="ECO:0000256" key="1">
    <source>
        <dbReference type="ARBA" id="ARBA00004651"/>
    </source>
</evidence>